<dbReference type="EMBL" id="JASBNA010000072">
    <property type="protein sequence ID" value="KAK7678375.1"/>
    <property type="molecule type" value="Genomic_DNA"/>
</dbReference>
<reference evidence="8 9" key="1">
    <citation type="submission" date="2022-09" db="EMBL/GenBank/DDBJ databases">
        <authorList>
            <person name="Palmer J.M."/>
        </authorList>
    </citation>
    <scope>NUCLEOTIDE SEQUENCE [LARGE SCALE GENOMIC DNA]</scope>
    <source>
        <strain evidence="8 9">DSM 7382</strain>
    </source>
</reference>
<dbReference type="Proteomes" id="UP001385951">
    <property type="component" value="Unassembled WGS sequence"/>
</dbReference>
<dbReference type="PANTHER" id="PTHR46154:SF3">
    <property type="entry name" value="DUR32P"/>
    <property type="match status" value="1"/>
</dbReference>
<evidence type="ECO:0000256" key="5">
    <source>
        <dbReference type="ARBA" id="ARBA00023136"/>
    </source>
</evidence>
<keyword evidence="9" id="KW-1185">Reference proteome</keyword>
<dbReference type="PANTHER" id="PTHR46154">
    <property type="match status" value="1"/>
</dbReference>
<organism evidence="8 9">
    <name type="scientific">Cerrena zonata</name>
    <dbReference type="NCBI Taxonomy" id="2478898"/>
    <lineage>
        <taxon>Eukaryota</taxon>
        <taxon>Fungi</taxon>
        <taxon>Dikarya</taxon>
        <taxon>Basidiomycota</taxon>
        <taxon>Agaricomycotina</taxon>
        <taxon>Agaricomycetes</taxon>
        <taxon>Polyporales</taxon>
        <taxon>Cerrenaceae</taxon>
        <taxon>Cerrena</taxon>
    </lineage>
</organism>
<evidence type="ECO:0000256" key="6">
    <source>
        <dbReference type="RuleBase" id="RU362091"/>
    </source>
</evidence>
<dbReference type="Pfam" id="PF00474">
    <property type="entry name" value="SSF"/>
    <property type="match status" value="1"/>
</dbReference>
<feature type="transmembrane region" description="Helical" evidence="7">
    <location>
        <begin position="540"/>
        <end position="559"/>
    </location>
</feature>
<sequence length="584" mass="64791">MVMGKRAFVPAMNLIGVHSKKKVPTAHTSLEIIEIRYGKITHIVFIFFCLATNLLSCCTMILSAASAISIIAGNLHIVAATMLIPLGVLIYTTFSGLKGTFITDFAHTLVLLIVLCYINTAVLSSEKVGGLNNLWTRVTEAAKNKYIEGNYEGSFLTGKSENGFIFALVLTIGNFGLTISDSSFWQKSFSARPEATFPGYLTASIAILSNAWSIGAILGSATLFLENDPSFPTYPRKMTQYEIESGFPLPYIVKATLGKSSVGAILLVIYLSVTSTVSAQMISVSSIISYDIYKKYIHPKANNKQVIRISHLSVVAFGLFSAGFSIMLHYVGVTMTWMGYFISNVICVAVFPLALSILWDRQTRIAATVSPIIGIISSFIVWILVSRKFANGVINATTLSAQVPCLYSGLTALFLPGILSVIISLAYKPYKYDWNKFKEAQLVIASEKANESQEDSTSNNSVNQKLDEKNNNYSVEETSQKDIELESLELAEKTDRLLNKYIKLATIAFIVTLLLTWVIWPCAMYRDWIMTEAYYKGYIVVGLIWLYATLIVIGLFPIWEGRHAIKIIVKGLYRDYIKREKPQN</sequence>
<evidence type="ECO:0000256" key="3">
    <source>
        <dbReference type="ARBA" id="ARBA00022692"/>
    </source>
</evidence>
<evidence type="ECO:0000256" key="7">
    <source>
        <dbReference type="SAM" id="Phobius"/>
    </source>
</evidence>
<dbReference type="CDD" id="cd11476">
    <property type="entry name" value="SLC5sbd_DUR3"/>
    <property type="match status" value="1"/>
</dbReference>
<evidence type="ECO:0008006" key="10">
    <source>
        <dbReference type="Google" id="ProtNLM"/>
    </source>
</evidence>
<dbReference type="InterPro" id="IPR031155">
    <property type="entry name" value="DUR"/>
</dbReference>
<name>A0AAW0FAP9_9APHY</name>
<evidence type="ECO:0000256" key="2">
    <source>
        <dbReference type="ARBA" id="ARBA00006434"/>
    </source>
</evidence>
<feature type="transmembrane region" description="Helical" evidence="7">
    <location>
        <begin position="365"/>
        <end position="385"/>
    </location>
</feature>
<comment type="caution">
    <text evidence="8">The sequence shown here is derived from an EMBL/GenBank/DDBJ whole genome shotgun (WGS) entry which is preliminary data.</text>
</comment>
<feature type="transmembrane region" description="Helical" evidence="7">
    <location>
        <begin position="77"/>
        <end position="94"/>
    </location>
</feature>
<evidence type="ECO:0000313" key="9">
    <source>
        <dbReference type="Proteomes" id="UP001385951"/>
    </source>
</evidence>
<evidence type="ECO:0000256" key="4">
    <source>
        <dbReference type="ARBA" id="ARBA00022989"/>
    </source>
</evidence>
<dbReference type="GO" id="GO:0005886">
    <property type="term" value="C:plasma membrane"/>
    <property type="evidence" value="ECO:0007669"/>
    <property type="project" value="TreeGrafter"/>
</dbReference>
<protein>
    <recommendedName>
        <fullName evidence="10">Urea active transporter</fullName>
    </recommendedName>
</protein>
<dbReference type="InterPro" id="IPR001734">
    <property type="entry name" value="Na/solute_symporter"/>
</dbReference>
<keyword evidence="3 7" id="KW-0812">Transmembrane</keyword>
<dbReference type="GO" id="GO:0015204">
    <property type="term" value="F:urea transmembrane transporter activity"/>
    <property type="evidence" value="ECO:0007669"/>
    <property type="project" value="InterPro"/>
</dbReference>
<dbReference type="InterPro" id="IPR038377">
    <property type="entry name" value="Na/Glc_symporter_sf"/>
</dbReference>
<feature type="transmembrane region" description="Helical" evidence="7">
    <location>
        <begin position="309"/>
        <end position="331"/>
    </location>
</feature>
<feature type="transmembrane region" description="Helical" evidence="7">
    <location>
        <begin position="264"/>
        <end position="288"/>
    </location>
</feature>
<feature type="transmembrane region" description="Helical" evidence="7">
    <location>
        <begin position="405"/>
        <end position="427"/>
    </location>
</feature>
<dbReference type="PROSITE" id="PS50283">
    <property type="entry name" value="NA_SOLUT_SYMP_3"/>
    <property type="match status" value="1"/>
</dbReference>
<feature type="transmembrane region" description="Helical" evidence="7">
    <location>
        <begin position="337"/>
        <end position="358"/>
    </location>
</feature>
<feature type="transmembrane region" description="Helical" evidence="7">
    <location>
        <begin position="164"/>
        <end position="185"/>
    </location>
</feature>
<keyword evidence="4 7" id="KW-1133">Transmembrane helix</keyword>
<proteinExistence type="inferred from homology"/>
<feature type="transmembrane region" description="Helical" evidence="7">
    <location>
        <begin position="43"/>
        <end position="71"/>
    </location>
</feature>
<dbReference type="Gene3D" id="1.20.1730.10">
    <property type="entry name" value="Sodium/glucose cotransporter"/>
    <property type="match status" value="1"/>
</dbReference>
<gene>
    <name evidence="8" type="ORF">QCA50_018589</name>
</gene>
<keyword evidence="5 7" id="KW-0472">Membrane</keyword>
<feature type="transmembrane region" description="Helical" evidence="7">
    <location>
        <begin position="501"/>
        <end position="520"/>
    </location>
</feature>
<accession>A0AAW0FAP9</accession>
<evidence type="ECO:0000313" key="8">
    <source>
        <dbReference type="EMBL" id="KAK7678375.1"/>
    </source>
</evidence>
<feature type="transmembrane region" description="Helical" evidence="7">
    <location>
        <begin position="197"/>
        <end position="225"/>
    </location>
</feature>
<comment type="subcellular location">
    <subcellularLocation>
        <location evidence="1">Membrane</location>
        <topology evidence="1">Multi-pass membrane protein</topology>
    </subcellularLocation>
</comment>
<evidence type="ECO:0000256" key="1">
    <source>
        <dbReference type="ARBA" id="ARBA00004141"/>
    </source>
</evidence>
<dbReference type="AlphaFoldDB" id="A0AAW0FAP9"/>
<comment type="similarity">
    <text evidence="2 6">Belongs to the sodium:solute symporter (SSF) (TC 2.A.21) family.</text>
</comment>
<feature type="transmembrane region" description="Helical" evidence="7">
    <location>
        <begin position="106"/>
        <end position="125"/>
    </location>
</feature>